<dbReference type="OrthoDB" id="2272416at2759"/>
<evidence type="ECO:0000256" key="1">
    <source>
        <dbReference type="SAM" id="MobiDB-lite"/>
    </source>
</evidence>
<evidence type="ECO:0000313" key="3">
    <source>
        <dbReference type="EMBL" id="KAA3483731.1"/>
    </source>
</evidence>
<dbReference type="AlphaFoldDB" id="A0A5B6WPB1"/>
<proteinExistence type="predicted"/>
<evidence type="ECO:0000313" key="4">
    <source>
        <dbReference type="Proteomes" id="UP000325315"/>
    </source>
</evidence>
<organism evidence="3 4">
    <name type="scientific">Gossypium australe</name>
    <dbReference type="NCBI Taxonomy" id="47621"/>
    <lineage>
        <taxon>Eukaryota</taxon>
        <taxon>Viridiplantae</taxon>
        <taxon>Streptophyta</taxon>
        <taxon>Embryophyta</taxon>
        <taxon>Tracheophyta</taxon>
        <taxon>Spermatophyta</taxon>
        <taxon>Magnoliopsida</taxon>
        <taxon>eudicotyledons</taxon>
        <taxon>Gunneridae</taxon>
        <taxon>Pentapetalae</taxon>
        <taxon>rosids</taxon>
        <taxon>malvids</taxon>
        <taxon>Malvales</taxon>
        <taxon>Malvaceae</taxon>
        <taxon>Malvoideae</taxon>
        <taxon>Gossypium</taxon>
    </lineage>
</organism>
<dbReference type="Pfam" id="PF03732">
    <property type="entry name" value="Retrotrans_gag"/>
    <property type="match status" value="1"/>
</dbReference>
<protein>
    <submittedName>
        <fullName evidence="3">Gag-Pol polyprotein</fullName>
    </submittedName>
</protein>
<dbReference type="PANTHER" id="PTHR34482:SF36">
    <property type="entry name" value="RETROTRANSPOSON GAG DOMAIN-CONTAINING PROTEIN"/>
    <property type="match status" value="1"/>
</dbReference>
<evidence type="ECO:0000259" key="2">
    <source>
        <dbReference type="Pfam" id="PF03732"/>
    </source>
</evidence>
<dbReference type="InterPro" id="IPR005162">
    <property type="entry name" value="Retrotrans_gag_dom"/>
</dbReference>
<dbReference type="Proteomes" id="UP000325315">
    <property type="component" value="Unassembled WGS sequence"/>
</dbReference>
<gene>
    <name evidence="3" type="ORF">EPI10_005879</name>
</gene>
<feature type="region of interest" description="Disordered" evidence="1">
    <location>
        <begin position="233"/>
        <end position="267"/>
    </location>
</feature>
<sequence>MLCNLVLALNTADDVESNVPAFIHGVAQSDWRLVSGSQGGEAKEAFFQMMNKWFTEFVQTNSAAQQPPPPPNPQPVPVAPQEFRATVEDNPERAEFWLENAIRVFDELSCTLAECLKCVVSLRRDTMYQWWNTLISVVPRERFIDQKRKEFLELKQGRMFVTEYEREFVRLSKYAQECVSTEAVMCKRFEDRLNKDIRLLVEILESKEFVVLVDRGYKAEELGKEKKKADFEVRDSRKRSMNKPYQSSSKKSRDSYTRSNTSIEYPNRDRGINTQVLKLKLHQYRVLAA</sequence>
<feature type="domain" description="Retrotransposon gag" evidence="2">
    <location>
        <begin position="130"/>
        <end position="190"/>
    </location>
</feature>
<name>A0A5B6WPB1_9ROSI</name>
<keyword evidence="4" id="KW-1185">Reference proteome</keyword>
<dbReference type="PANTHER" id="PTHR34482">
    <property type="entry name" value="DNA DAMAGE-INDUCIBLE PROTEIN 1-LIKE"/>
    <property type="match status" value="1"/>
</dbReference>
<reference evidence="4" key="1">
    <citation type="journal article" date="2019" name="Plant Biotechnol. J.">
        <title>Genome sequencing of the Australian wild diploid species Gossypium australe highlights disease resistance and delayed gland morphogenesis.</title>
        <authorList>
            <person name="Cai Y."/>
            <person name="Cai X."/>
            <person name="Wang Q."/>
            <person name="Wang P."/>
            <person name="Zhang Y."/>
            <person name="Cai C."/>
            <person name="Xu Y."/>
            <person name="Wang K."/>
            <person name="Zhou Z."/>
            <person name="Wang C."/>
            <person name="Geng S."/>
            <person name="Li B."/>
            <person name="Dong Q."/>
            <person name="Hou Y."/>
            <person name="Wang H."/>
            <person name="Ai P."/>
            <person name="Liu Z."/>
            <person name="Yi F."/>
            <person name="Sun M."/>
            <person name="An G."/>
            <person name="Cheng J."/>
            <person name="Zhang Y."/>
            <person name="Shi Q."/>
            <person name="Xie Y."/>
            <person name="Shi X."/>
            <person name="Chang Y."/>
            <person name="Huang F."/>
            <person name="Chen Y."/>
            <person name="Hong S."/>
            <person name="Mi L."/>
            <person name="Sun Q."/>
            <person name="Zhang L."/>
            <person name="Zhou B."/>
            <person name="Peng R."/>
            <person name="Zhang X."/>
            <person name="Liu F."/>
        </authorList>
    </citation>
    <scope>NUCLEOTIDE SEQUENCE [LARGE SCALE GENOMIC DNA]</scope>
    <source>
        <strain evidence="4">cv. PA1801</strain>
    </source>
</reference>
<comment type="caution">
    <text evidence="3">The sequence shown here is derived from an EMBL/GenBank/DDBJ whole genome shotgun (WGS) entry which is preliminary data.</text>
</comment>
<accession>A0A5B6WPB1</accession>
<dbReference type="EMBL" id="SMMG02000002">
    <property type="protein sequence ID" value="KAA3483731.1"/>
    <property type="molecule type" value="Genomic_DNA"/>
</dbReference>